<dbReference type="Gene3D" id="1.10.10.60">
    <property type="entry name" value="Homeodomain-like"/>
    <property type="match status" value="2"/>
</dbReference>
<dbReference type="SUPFAM" id="SSF46565">
    <property type="entry name" value="Chaperone J-domain"/>
    <property type="match status" value="1"/>
</dbReference>
<keyword evidence="14" id="KW-1185">Reference proteome</keyword>
<dbReference type="Pfam" id="PF00226">
    <property type="entry name" value="DnaJ"/>
    <property type="match status" value="1"/>
</dbReference>
<protein>
    <recommendedName>
        <fullName evidence="15">DnaJ-like protein</fullName>
    </recommendedName>
</protein>
<sequence>MKIFYLIILITVLSSVKAWDSEQLEVFDAVDEVKHNNFYELLNITKDATNSEIKSAFRSLSLKLHPDKNKDVDTSEQFRNLVTVYDVLRNSVKRKYYDEVLLNGLPNWKSGLFYYRFVRKMAMTEVLIILFVIITIGQYLVNWGVYFERQLTLEDMKTKKKKPKNKWKVEDDFDFVIPKPSFYDTLPIQIPRFLWFLITSIPSWLGLLKLAVKEKIEEVNRPPTPEPEPEPVRVKTARKRNKFVVPEGPNFEVQQIGLNVDSNSSTSTIPISGGLWTDDDLAELVRLVKKFPQGTAARWEKIAETLNRSVPEVTYMANKMKENGYRLPAEQEEEVQIKVKQKTKKEVDISDGITKWSQPQQQALEEALSKFPKGAADRWERISELVPEKTKEECMLRFRYLAEDLKKRKGKSEKTDESESIIEPNIISN</sequence>
<evidence type="ECO:0000256" key="8">
    <source>
        <dbReference type="SAM" id="Phobius"/>
    </source>
</evidence>
<feature type="domain" description="Myb-like" evidence="11">
    <location>
        <begin position="355"/>
        <end position="402"/>
    </location>
</feature>
<dbReference type="PROSITE" id="PS51293">
    <property type="entry name" value="SANT"/>
    <property type="match status" value="1"/>
</dbReference>
<dbReference type="InterPro" id="IPR018253">
    <property type="entry name" value="DnaJ_domain_CS"/>
</dbReference>
<evidence type="ECO:0000256" key="5">
    <source>
        <dbReference type="ARBA" id="ARBA00023136"/>
    </source>
</evidence>
<name>A0A9P0G5C6_9CUCU</name>
<keyword evidence="4 8" id="KW-1133">Transmembrane helix</keyword>
<dbReference type="PANTHER" id="PTHR44653">
    <property type="entry name" value="DNAJ HOMOLOG SUBFAMILY C MEMBER 1"/>
    <property type="match status" value="1"/>
</dbReference>
<evidence type="ECO:0000256" key="1">
    <source>
        <dbReference type="ARBA" id="ARBA00004123"/>
    </source>
</evidence>
<dbReference type="InterPro" id="IPR001623">
    <property type="entry name" value="DnaJ_domain"/>
</dbReference>
<evidence type="ECO:0000259" key="11">
    <source>
        <dbReference type="PROSITE" id="PS50090"/>
    </source>
</evidence>
<dbReference type="CDD" id="cd06257">
    <property type="entry name" value="DnaJ"/>
    <property type="match status" value="1"/>
</dbReference>
<dbReference type="PANTHER" id="PTHR44653:SF2">
    <property type="entry name" value="DNAJ HOMOLOG SUBFAMILY C MEMBER 1"/>
    <property type="match status" value="1"/>
</dbReference>
<dbReference type="InterPro" id="IPR001005">
    <property type="entry name" value="SANT/Myb"/>
</dbReference>
<accession>A0A9P0G5C6</accession>
<dbReference type="GO" id="GO:0005634">
    <property type="term" value="C:nucleus"/>
    <property type="evidence" value="ECO:0007669"/>
    <property type="project" value="UniProtKB-SubCell"/>
</dbReference>
<proteinExistence type="predicted"/>
<dbReference type="GO" id="GO:0012505">
    <property type="term" value="C:endomembrane system"/>
    <property type="evidence" value="ECO:0007669"/>
    <property type="project" value="UniProtKB-SubCell"/>
</dbReference>
<dbReference type="Gene3D" id="1.10.287.110">
    <property type="entry name" value="DnaJ domain"/>
    <property type="match status" value="1"/>
</dbReference>
<keyword evidence="5 8" id="KW-0472">Membrane</keyword>
<comment type="subcellular location">
    <subcellularLocation>
        <location evidence="6">Endomembrane system</location>
        <topology evidence="6">Single-pass membrane protein</topology>
    </subcellularLocation>
    <subcellularLocation>
        <location evidence="1">Nucleus</location>
    </subcellularLocation>
</comment>
<keyword evidence="3 9" id="KW-0732">Signal</keyword>
<evidence type="ECO:0000259" key="12">
    <source>
        <dbReference type="PROSITE" id="PS51293"/>
    </source>
</evidence>
<dbReference type="InterPro" id="IPR036869">
    <property type="entry name" value="J_dom_sf"/>
</dbReference>
<evidence type="ECO:0008006" key="15">
    <source>
        <dbReference type="Google" id="ProtNLM"/>
    </source>
</evidence>
<dbReference type="Pfam" id="PF23082">
    <property type="entry name" value="Myb_DNA-binding_2"/>
    <property type="match status" value="2"/>
</dbReference>
<organism evidence="13 14">
    <name type="scientific">Psylliodes chrysocephalus</name>
    <dbReference type="NCBI Taxonomy" id="3402493"/>
    <lineage>
        <taxon>Eukaryota</taxon>
        <taxon>Metazoa</taxon>
        <taxon>Ecdysozoa</taxon>
        <taxon>Arthropoda</taxon>
        <taxon>Hexapoda</taxon>
        <taxon>Insecta</taxon>
        <taxon>Pterygota</taxon>
        <taxon>Neoptera</taxon>
        <taxon>Endopterygota</taxon>
        <taxon>Coleoptera</taxon>
        <taxon>Polyphaga</taxon>
        <taxon>Cucujiformia</taxon>
        <taxon>Chrysomeloidea</taxon>
        <taxon>Chrysomelidae</taxon>
        <taxon>Galerucinae</taxon>
        <taxon>Alticini</taxon>
        <taxon>Psylliodes</taxon>
    </lineage>
</organism>
<dbReference type="SMART" id="SM00717">
    <property type="entry name" value="SANT"/>
    <property type="match status" value="2"/>
</dbReference>
<evidence type="ECO:0000256" key="2">
    <source>
        <dbReference type="ARBA" id="ARBA00022692"/>
    </source>
</evidence>
<keyword evidence="2 8" id="KW-0812">Transmembrane</keyword>
<evidence type="ECO:0000256" key="7">
    <source>
        <dbReference type="SAM" id="MobiDB-lite"/>
    </source>
</evidence>
<dbReference type="InterPro" id="IPR052606">
    <property type="entry name" value="DnaJ_domain_protein"/>
</dbReference>
<evidence type="ECO:0000256" key="6">
    <source>
        <dbReference type="ARBA" id="ARBA00037847"/>
    </source>
</evidence>
<reference evidence="13" key="1">
    <citation type="submission" date="2022-01" db="EMBL/GenBank/DDBJ databases">
        <authorList>
            <person name="King R."/>
        </authorList>
    </citation>
    <scope>NUCLEOTIDE SEQUENCE</scope>
</reference>
<dbReference type="SMART" id="SM00271">
    <property type="entry name" value="DnaJ"/>
    <property type="match status" value="1"/>
</dbReference>
<dbReference type="EMBL" id="OV651822">
    <property type="protein sequence ID" value="CAH1100533.1"/>
    <property type="molecule type" value="Genomic_DNA"/>
</dbReference>
<feature type="chain" id="PRO_5040168532" description="DnaJ-like protein" evidence="9">
    <location>
        <begin position="19"/>
        <end position="429"/>
    </location>
</feature>
<dbReference type="PROSITE" id="PS00636">
    <property type="entry name" value="DNAJ_1"/>
    <property type="match status" value="1"/>
</dbReference>
<evidence type="ECO:0000313" key="14">
    <source>
        <dbReference type="Proteomes" id="UP001153636"/>
    </source>
</evidence>
<dbReference type="SUPFAM" id="SSF46689">
    <property type="entry name" value="Homeodomain-like"/>
    <property type="match status" value="2"/>
</dbReference>
<feature type="compositionally biased region" description="Basic and acidic residues" evidence="7">
    <location>
        <begin position="407"/>
        <end position="417"/>
    </location>
</feature>
<dbReference type="InterPro" id="IPR009057">
    <property type="entry name" value="Homeodomain-like_sf"/>
</dbReference>
<dbReference type="CDD" id="cd00167">
    <property type="entry name" value="SANT"/>
    <property type="match status" value="2"/>
</dbReference>
<feature type="transmembrane region" description="Helical" evidence="8">
    <location>
        <begin position="126"/>
        <end position="147"/>
    </location>
</feature>
<dbReference type="PROSITE" id="PS50090">
    <property type="entry name" value="MYB_LIKE"/>
    <property type="match status" value="1"/>
</dbReference>
<dbReference type="Proteomes" id="UP001153636">
    <property type="component" value="Chromosome 10"/>
</dbReference>
<dbReference type="InterPro" id="IPR017884">
    <property type="entry name" value="SANT_dom"/>
</dbReference>
<dbReference type="AlphaFoldDB" id="A0A9P0G5C6"/>
<evidence type="ECO:0000256" key="4">
    <source>
        <dbReference type="ARBA" id="ARBA00022989"/>
    </source>
</evidence>
<feature type="region of interest" description="Disordered" evidence="7">
    <location>
        <begin position="407"/>
        <end position="429"/>
    </location>
</feature>
<evidence type="ECO:0000313" key="13">
    <source>
        <dbReference type="EMBL" id="CAH1100533.1"/>
    </source>
</evidence>
<dbReference type="PRINTS" id="PR00625">
    <property type="entry name" value="JDOMAIN"/>
</dbReference>
<feature type="signal peptide" evidence="9">
    <location>
        <begin position="1"/>
        <end position="18"/>
    </location>
</feature>
<evidence type="ECO:0000259" key="10">
    <source>
        <dbReference type="PROSITE" id="PS50076"/>
    </source>
</evidence>
<feature type="domain" description="J" evidence="10">
    <location>
        <begin position="37"/>
        <end position="101"/>
    </location>
</feature>
<dbReference type="PROSITE" id="PS50076">
    <property type="entry name" value="DNAJ_2"/>
    <property type="match status" value="1"/>
</dbReference>
<feature type="domain" description="SANT" evidence="12">
    <location>
        <begin position="351"/>
        <end position="406"/>
    </location>
</feature>
<evidence type="ECO:0000256" key="3">
    <source>
        <dbReference type="ARBA" id="ARBA00022729"/>
    </source>
</evidence>
<evidence type="ECO:0000256" key="9">
    <source>
        <dbReference type="SAM" id="SignalP"/>
    </source>
</evidence>
<dbReference type="OrthoDB" id="1420887at2759"/>
<gene>
    <name evidence="13" type="ORF">PSYICH_LOCUS1501</name>
</gene>